<comment type="caution">
    <text evidence="1">The sequence shown here is derived from an EMBL/GenBank/DDBJ whole genome shotgun (WGS) entry which is preliminary data.</text>
</comment>
<organism evidence="1 2">
    <name type="scientific">Aquamicrobium defluvii</name>
    <dbReference type="NCBI Taxonomy" id="69279"/>
    <lineage>
        <taxon>Bacteria</taxon>
        <taxon>Pseudomonadati</taxon>
        <taxon>Pseudomonadota</taxon>
        <taxon>Alphaproteobacteria</taxon>
        <taxon>Hyphomicrobiales</taxon>
        <taxon>Phyllobacteriaceae</taxon>
        <taxon>Aquamicrobium</taxon>
    </lineage>
</organism>
<dbReference type="EMBL" id="SNZF01000065">
    <property type="protein sequence ID" value="TDR27794.1"/>
    <property type="molecule type" value="Genomic_DNA"/>
</dbReference>
<dbReference type="AlphaFoldDB" id="A0A4R6Y3Z2"/>
<evidence type="ECO:0000313" key="2">
    <source>
        <dbReference type="Proteomes" id="UP000294958"/>
    </source>
</evidence>
<keyword evidence="2" id="KW-1185">Reference proteome</keyword>
<accession>A0A4R6Y3Z2</accession>
<protein>
    <submittedName>
        <fullName evidence="1">Uncharacterized protein</fullName>
    </submittedName>
</protein>
<dbReference type="Proteomes" id="UP000294958">
    <property type="component" value="Unassembled WGS sequence"/>
</dbReference>
<gene>
    <name evidence="1" type="ORF">DES43_1657</name>
</gene>
<sequence length="55" mass="6475">MMPAAKARPVDHLGIRDRIEMLERALCRPLPYGERKELRAEYLLLTELMENTYAE</sequence>
<name>A0A4R6Y3Z2_9HYPH</name>
<evidence type="ECO:0000313" key="1">
    <source>
        <dbReference type="EMBL" id="TDR27794.1"/>
    </source>
</evidence>
<proteinExistence type="predicted"/>
<reference evidence="1 2" key="1">
    <citation type="submission" date="2019-03" db="EMBL/GenBank/DDBJ databases">
        <title>Genomic Encyclopedia of Type Strains, Phase IV (KMG-IV): sequencing the most valuable type-strain genomes for metagenomic binning, comparative biology and taxonomic classification.</title>
        <authorList>
            <person name="Goeker M."/>
        </authorList>
    </citation>
    <scope>NUCLEOTIDE SEQUENCE [LARGE SCALE GENOMIC DNA]</scope>
    <source>
        <strain evidence="1 2">DSM 11603</strain>
    </source>
</reference>